<dbReference type="PANTHER" id="PTHR43976">
    <property type="entry name" value="SHORT CHAIN DEHYDROGENASE"/>
    <property type="match status" value="1"/>
</dbReference>
<dbReference type="InterPro" id="IPR002347">
    <property type="entry name" value="SDR_fam"/>
</dbReference>
<dbReference type="Gene3D" id="3.40.50.720">
    <property type="entry name" value="NAD(P)-binding Rossmann-like Domain"/>
    <property type="match status" value="1"/>
</dbReference>
<dbReference type="EMBL" id="VNHW01000001">
    <property type="protein sequence ID" value="TYP90519.1"/>
    <property type="molecule type" value="Genomic_DNA"/>
</dbReference>
<dbReference type="AlphaFoldDB" id="A0A5S5D7B6"/>
<comment type="caution">
    <text evidence="4">The sequence shown here is derived from an EMBL/GenBank/DDBJ whole genome shotgun (WGS) entry which is preliminary data.</text>
</comment>
<dbReference type="GO" id="GO:0016491">
    <property type="term" value="F:oxidoreductase activity"/>
    <property type="evidence" value="ECO:0007669"/>
    <property type="project" value="UniProtKB-KW"/>
</dbReference>
<protein>
    <submittedName>
        <fullName evidence="4">Short-subunit dehydrogenase</fullName>
    </submittedName>
</protein>
<sequence>MKTWFITGASRGFGRELTEQLLARGDRVAATLRRPDQLADLARTYGERLWVGALDVTDTAQLRTVVDAAFADLGRVDIVVSNAGYGVFGAAEELTDEQIDRQVATNLTASIQLARAALPHLRAQRSGLLMQVSSMGAHIGFPSFSLYHATKWGIEGFYEALAGEVEPFGIRTTLVEPGMIRTSFYDAAERTPVHPAYADHPGMARGTIPVDTMPGDQAKVVAVMIVAADADAPPRRLLLGSDAYRMVSAALSDRLAGYEAQRQTTFSTDVDGAQQDEKAAGVAR</sequence>
<keyword evidence="5" id="KW-1185">Reference proteome</keyword>
<dbReference type="PANTHER" id="PTHR43976:SF16">
    <property type="entry name" value="SHORT-CHAIN DEHYDROGENASE_REDUCTASE FAMILY PROTEIN"/>
    <property type="match status" value="1"/>
</dbReference>
<dbReference type="PRINTS" id="PR00080">
    <property type="entry name" value="SDRFAMILY"/>
</dbReference>
<comment type="similarity">
    <text evidence="1 3">Belongs to the short-chain dehydrogenases/reductases (SDR) family.</text>
</comment>
<dbReference type="InterPro" id="IPR051911">
    <property type="entry name" value="SDR_oxidoreductase"/>
</dbReference>
<keyword evidence="2" id="KW-0560">Oxidoreductase</keyword>
<organism evidence="4 5">
    <name type="scientific">Blastococcus xanthinilyticus</name>
    <dbReference type="NCBI Taxonomy" id="1564164"/>
    <lineage>
        <taxon>Bacteria</taxon>
        <taxon>Bacillati</taxon>
        <taxon>Actinomycetota</taxon>
        <taxon>Actinomycetes</taxon>
        <taxon>Geodermatophilales</taxon>
        <taxon>Geodermatophilaceae</taxon>
        <taxon>Blastococcus</taxon>
    </lineage>
</organism>
<accession>A0A5S5D7B6</accession>
<evidence type="ECO:0000313" key="4">
    <source>
        <dbReference type="EMBL" id="TYP90519.1"/>
    </source>
</evidence>
<dbReference type="Proteomes" id="UP000322499">
    <property type="component" value="Unassembled WGS sequence"/>
</dbReference>
<dbReference type="NCBIfam" id="NF005065">
    <property type="entry name" value="PRK06482.1"/>
    <property type="match status" value="1"/>
</dbReference>
<dbReference type="SUPFAM" id="SSF51735">
    <property type="entry name" value="NAD(P)-binding Rossmann-fold domains"/>
    <property type="match status" value="1"/>
</dbReference>
<evidence type="ECO:0000256" key="2">
    <source>
        <dbReference type="ARBA" id="ARBA00023002"/>
    </source>
</evidence>
<proteinExistence type="inferred from homology"/>
<evidence type="ECO:0000256" key="3">
    <source>
        <dbReference type="RuleBase" id="RU000363"/>
    </source>
</evidence>
<dbReference type="CDD" id="cd05374">
    <property type="entry name" value="17beta-HSD-like_SDR_c"/>
    <property type="match status" value="1"/>
</dbReference>
<dbReference type="RefSeq" id="WP_166531289.1">
    <property type="nucleotide sequence ID" value="NZ_VNHW01000001.1"/>
</dbReference>
<reference evidence="4 5" key="1">
    <citation type="submission" date="2019-07" db="EMBL/GenBank/DDBJ databases">
        <title>Genomic Encyclopedia of Archaeal and Bacterial Type Strains, Phase II (KMG-II): from individual species to whole genera.</title>
        <authorList>
            <person name="Goeker M."/>
        </authorList>
    </citation>
    <scope>NUCLEOTIDE SEQUENCE [LARGE SCALE GENOMIC DNA]</scope>
    <source>
        <strain evidence="4 5">DSM 46842</strain>
    </source>
</reference>
<evidence type="ECO:0000313" key="5">
    <source>
        <dbReference type="Proteomes" id="UP000322499"/>
    </source>
</evidence>
<dbReference type="InterPro" id="IPR036291">
    <property type="entry name" value="NAD(P)-bd_dom_sf"/>
</dbReference>
<dbReference type="Pfam" id="PF00106">
    <property type="entry name" value="adh_short"/>
    <property type="match status" value="1"/>
</dbReference>
<name>A0A5S5D7B6_9ACTN</name>
<dbReference type="PRINTS" id="PR00081">
    <property type="entry name" value="GDHRDH"/>
</dbReference>
<evidence type="ECO:0000256" key="1">
    <source>
        <dbReference type="ARBA" id="ARBA00006484"/>
    </source>
</evidence>
<gene>
    <name evidence="4" type="ORF">BD833_101237</name>
</gene>